<organism evidence="6 7">
    <name type="scientific">[Clostridium] celerecrescens 18A</name>
    <dbReference type="NCBI Taxonomy" id="1286362"/>
    <lineage>
        <taxon>Bacteria</taxon>
        <taxon>Bacillati</taxon>
        <taxon>Bacillota</taxon>
        <taxon>Clostridia</taxon>
        <taxon>Lachnospirales</taxon>
        <taxon>Lachnospiraceae</taxon>
        <taxon>Lacrimispora</taxon>
    </lineage>
</organism>
<dbReference type="CDD" id="cd00038">
    <property type="entry name" value="CAP_ED"/>
    <property type="match status" value="1"/>
</dbReference>
<dbReference type="CDD" id="cd00092">
    <property type="entry name" value="HTH_CRP"/>
    <property type="match status" value="1"/>
</dbReference>
<dbReference type="RefSeq" id="WP_100306524.1">
    <property type="nucleotide sequence ID" value="NZ_PGET01000001.1"/>
</dbReference>
<keyword evidence="3" id="KW-0804">Transcription</keyword>
<dbReference type="InterPro" id="IPR014710">
    <property type="entry name" value="RmlC-like_jellyroll"/>
</dbReference>
<protein>
    <submittedName>
        <fullName evidence="6">CRP/FNR family transcriptional regulator</fullName>
    </submittedName>
</protein>
<evidence type="ECO:0000259" key="5">
    <source>
        <dbReference type="PROSITE" id="PS51063"/>
    </source>
</evidence>
<dbReference type="PANTHER" id="PTHR24567:SF26">
    <property type="entry name" value="REGULATORY PROTEIN YEIL"/>
    <property type="match status" value="1"/>
</dbReference>
<evidence type="ECO:0000256" key="2">
    <source>
        <dbReference type="ARBA" id="ARBA00023125"/>
    </source>
</evidence>
<dbReference type="PANTHER" id="PTHR24567">
    <property type="entry name" value="CRP FAMILY TRANSCRIPTIONAL REGULATORY PROTEIN"/>
    <property type="match status" value="1"/>
</dbReference>
<dbReference type="InterPro" id="IPR018490">
    <property type="entry name" value="cNMP-bd_dom_sf"/>
</dbReference>
<evidence type="ECO:0000259" key="4">
    <source>
        <dbReference type="PROSITE" id="PS50042"/>
    </source>
</evidence>
<name>A0A2M8Z9W3_9FIRM</name>
<dbReference type="Gene3D" id="1.10.10.10">
    <property type="entry name" value="Winged helix-like DNA-binding domain superfamily/Winged helix DNA-binding domain"/>
    <property type="match status" value="1"/>
</dbReference>
<gene>
    <name evidence="6" type="ORF">H171_3836</name>
</gene>
<dbReference type="InterPro" id="IPR000595">
    <property type="entry name" value="cNMP-bd_dom"/>
</dbReference>
<dbReference type="InterPro" id="IPR050397">
    <property type="entry name" value="Env_Response_Regulators"/>
</dbReference>
<dbReference type="AlphaFoldDB" id="A0A2M8Z9W3"/>
<dbReference type="SUPFAM" id="SSF46785">
    <property type="entry name" value="Winged helix' DNA-binding domain"/>
    <property type="match status" value="1"/>
</dbReference>
<proteinExistence type="predicted"/>
<dbReference type="SMART" id="SM00100">
    <property type="entry name" value="cNMP"/>
    <property type="match status" value="1"/>
</dbReference>
<dbReference type="Pfam" id="PF13545">
    <property type="entry name" value="HTH_Crp_2"/>
    <property type="match status" value="1"/>
</dbReference>
<dbReference type="Proteomes" id="UP000231092">
    <property type="component" value="Unassembled WGS sequence"/>
</dbReference>
<evidence type="ECO:0000313" key="6">
    <source>
        <dbReference type="EMBL" id="PJJ30248.1"/>
    </source>
</evidence>
<feature type="domain" description="HTH crp-type" evidence="5">
    <location>
        <begin position="152"/>
        <end position="219"/>
    </location>
</feature>
<evidence type="ECO:0000256" key="3">
    <source>
        <dbReference type="ARBA" id="ARBA00023163"/>
    </source>
</evidence>
<dbReference type="GO" id="GO:0005829">
    <property type="term" value="C:cytosol"/>
    <property type="evidence" value="ECO:0007669"/>
    <property type="project" value="TreeGrafter"/>
</dbReference>
<dbReference type="PROSITE" id="PS50042">
    <property type="entry name" value="CNMP_BINDING_3"/>
    <property type="match status" value="1"/>
</dbReference>
<dbReference type="PRINTS" id="PR00034">
    <property type="entry name" value="HTHCRP"/>
</dbReference>
<evidence type="ECO:0000256" key="1">
    <source>
        <dbReference type="ARBA" id="ARBA00023015"/>
    </source>
</evidence>
<dbReference type="InterPro" id="IPR036388">
    <property type="entry name" value="WH-like_DNA-bd_sf"/>
</dbReference>
<keyword evidence="1" id="KW-0805">Transcription regulation</keyword>
<dbReference type="EMBL" id="PGET01000001">
    <property type="protein sequence ID" value="PJJ30248.1"/>
    <property type="molecule type" value="Genomic_DNA"/>
</dbReference>
<dbReference type="Pfam" id="PF00027">
    <property type="entry name" value="cNMP_binding"/>
    <property type="match status" value="1"/>
</dbReference>
<dbReference type="SMART" id="SM00419">
    <property type="entry name" value="HTH_CRP"/>
    <property type="match status" value="1"/>
</dbReference>
<comment type="caution">
    <text evidence="6">The sequence shown here is derived from an EMBL/GenBank/DDBJ whole genome shotgun (WGS) entry which is preliminary data.</text>
</comment>
<dbReference type="SUPFAM" id="SSF51206">
    <property type="entry name" value="cAMP-binding domain-like"/>
    <property type="match status" value="1"/>
</dbReference>
<dbReference type="InterPro" id="IPR012318">
    <property type="entry name" value="HTH_CRP"/>
</dbReference>
<reference evidence="6 7" key="1">
    <citation type="submission" date="2017-11" db="EMBL/GenBank/DDBJ databases">
        <title>Understudied soil microbes with underappreciated capabilities: Untangling the Clostridium saccharolyticum group.</title>
        <authorList>
            <person name="Leschine S."/>
        </authorList>
    </citation>
    <scope>NUCLEOTIDE SEQUENCE [LARGE SCALE GENOMIC DNA]</scope>
    <source>
        <strain evidence="6 7">18A</strain>
    </source>
</reference>
<accession>A0A2M8Z9W3</accession>
<feature type="domain" description="Cyclic nucleotide-binding" evidence="4">
    <location>
        <begin position="18"/>
        <end position="138"/>
    </location>
</feature>
<evidence type="ECO:0000313" key="7">
    <source>
        <dbReference type="Proteomes" id="UP000231092"/>
    </source>
</evidence>
<dbReference type="GO" id="GO:0003700">
    <property type="term" value="F:DNA-binding transcription factor activity"/>
    <property type="evidence" value="ECO:0007669"/>
    <property type="project" value="TreeGrafter"/>
</dbReference>
<dbReference type="PROSITE" id="PS51063">
    <property type="entry name" value="HTH_CRP_2"/>
    <property type="match status" value="1"/>
</dbReference>
<dbReference type="Gene3D" id="2.60.120.10">
    <property type="entry name" value="Jelly Rolls"/>
    <property type="match status" value="1"/>
</dbReference>
<keyword evidence="2" id="KW-0238">DNA-binding</keyword>
<dbReference type="OrthoDB" id="9798104at2"/>
<sequence>MELKCSCCNRLCTSKIPLFEPLSIEEQKELISRARHLDYKRGETVFHEYDPADKILVIRYGKVKISRYSLEGKEYVLDILAEGDIYGEQNIFGGKTLEANAIALGECGVCLISLTDIQELILKKPEIGVKLLNVVGKKLSIANELVQLLSVNDAKARIAGFLLFRSSRIKGETIELTRDDISAYINVRRETISRKLGELRKEGAIELEGNRKIHVRNKDILRDVFENET</sequence>
<dbReference type="GO" id="GO:0003677">
    <property type="term" value="F:DNA binding"/>
    <property type="evidence" value="ECO:0007669"/>
    <property type="project" value="UniProtKB-KW"/>
</dbReference>
<dbReference type="InterPro" id="IPR036390">
    <property type="entry name" value="WH_DNA-bd_sf"/>
</dbReference>